<dbReference type="RefSeq" id="WP_091125634.1">
    <property type="nucleotide sequence ID" value="NZ_FOLB01000012.1"/>
</dbReference>
<dbReference type="STRING" id="574651.SAMN04487968_112116"/>
<dbReference type="Proteomes" id="UP000198832">
    <property type="component" value="Unassembled WGS sequence"/>
</dbReference>
<dbReference type="EMBL" id="FOLB01000012">
    <property type="protein sequence ID" value="SFC85116.1"/>
    <property type="molecule type" value="Genomic_DNA"/>
</dbReference>
<proteinExistence type="predicted"/>
<accession>A0A1I1MJ11</accession>
<keyword evidence="1" id="KW-0472">Membrane</keyword>
<evidence type="ECO:0000313" key="2">
    <source>
        <dbReference type="EMBL" id="SFC85116.1"/>
    </source>
</evidence>
<protein>
    <submittedName>
        <fullName evidence="2">Uncharacterized protein</fullName>
    </submittedName>
</protein>
<gene>
    <name evidence="2" type="ORF">SAMN04487968_112116</name>
</gene>
<feature type="transmembrane region" description="Helical" evidence="1">
    <location>
        <begin position="107"/>
        <end position="131"/>
    </location>
</feature>
<evidence type="ECO:0000313" key="3">
    <source>
        <dbReference type="Proteomes" id="UP000198832"/>
    </source>
</evidence>
<reference evidence="2 3" key="1">
    <citation type="submission" date="2016-10" db="EMBL/GenBank/DDBJ databases">
        <authorList>
            <person name="de Groot N.N."/>
        </authorList>
    </citation>
    <scope>NUCLEOTIDE SEQUENCE [LARGE SCALE GENOMIC DNA]</scope>
    <source>
        <strain evidence="2 3">CGMCC 1.7056</strain>
    </source>
</reference>
<name>A0A1I1MJ11_9ACTN</name>
<dbReference type="AlphaFoldDB" id="A0A1I1MJ11"/>
<evidence type="ECO:0000256" key="1">
    <source>
        <dbReference type="SAM" id="Phobius"/>
    </source>
</evidence>
<feature type="transmembrane region" description="Helical" evidence="1">
    <location>
        <begin position="39"/>
        <end position="60"/>
    </location>
</feature>
<organism evidence="2 3">
    <name type="scientific">Nocardioides terrae</name>
    <dbReference type="NCBI Taxonomy" id="574651"/>
    <lineage>
        <taxon>Bacteria</taxon>
        <taxon>Bacillati</taxon>
        <taxon>Actinomycetota</taxon>
        <taxon>Actinomycetes</taxon>
        <taxon>Propionibacteriales</taxon>
        <taxon>Nocardioidaceae</taxon>
        <taxon>Nocardioides</taxon>
    </lineage>
</organism>
<keyword evidence="1" id="KW-1133">Transmembrane helix</keyword>
<keyword evidence="1" id="KW-0812">Transmembrane</keyword>
<feature type="transmembrane region" description="Helical" evidence="1">
    <location>
        <begin position="267"/>
        <end position="287"/>
    </location>
</feature>
<feature type="transmembrane region" description="Helical" evidence="1">
    <location>
        <begin position="137"/>
        <end position="163"/>
    </location>
</feature>
<sequence>MRFTGSFFAALTVASQVGWWAASRGHDEAIVGRARLDPLFGVLFLALLMTTLIWAGLVLFSGGPRAFYESSREWRREPAEPLPPTVPAEPVRTDRVLRVYRPDSTRYAVYAKGMAPLAVTLAAPILAYAIFSLWVDGFLAAGVGLALAIGALLALVMGVYLLCLFRRSRVEIHPNGVTVVGAFRKVVLSNTVNTLVIAGDARTGLHDFGPSYVDRLSGKRCAVWETVFDAPNSVDAMVMGTVPHAVRRTTPRRDLAKYVSIMERERYLPVALGLFGIVLIASLAVGISQSDGLGGFFDDLTAGSASS</sequence>
<keyword evidence="3" id="KW-1185">Reference proteome</keyword>